<gene>
    <name evidence="2" type="ORF">CLV56_3591</name>
</gene>
<dbReference type="PANTHER" id="PTHR43739:SF5">
    <property type="entry name" value="EXO-ALPHA-SIALIDASE"/>
    <property type="match status" value="1"/>
</dbReference>
<organism evidence="2 3">
    <name type="scientific">Mumia flava</name>
    <dbReference type="NCBI Taxonomy" id="1348852"/>
    <lineage>
        <taxon>Bacteria</taxon>
        <taxon>Bacillati</taxon>
        <taxon>Actinomycetota</taxon>
        <taxon>Actinomycetes</taxon>
        <taxon>Propionibacteriales</taxon>
        <taxon>Nocardioidaceae</taxon>
        <taxon>Mumia</taxon>
    </lineage>
</organism>
<keyword evidence="3" id="KW-1185">Reference proteome</keyword>
<feature type="domain" description="DUF6242" evidence="1">
    <location>
        <begin position="238"/>
        <end position="381"/>
    </location>
</feature>
<accession>A0A2M9B840</accession>
<protein>
    <recommendedName>
        <fullName evidence="1">DUF6242 domain-containing protein</fullName>
    </recommendedName>
</protein>
<dbReference type="Proteomes" id="UP000230842">
    <property type="component" value="Unassembled WGS sequence"/>
</dbReference>
<evidence type="ECO:0000313" key="3">
    <source>
        <dbReference type="Proteomes" id="UP000230842"/>
    </source>
</evidence>
<dbReference type="SUPFAM" id="SSF110296">
    <property type="entry name" value="Oligoxyloglucan reducing end-specific cellobiohydrolase"/>
    <property type="match status" value="1"/>
</dbReference>
<evidence type="ECO:0000259" key="1">
    <source>
        <dbReference type="Pfam" id="PF25852"/>
    </source>
</evidence>
<dbReference type="InterPro" id="IPR015943">
    <property type="entry name" value="WD40/YVTN_repeat-like_dom_sf"/>
</dbReference>
<dbReference type="Pfam" id="PF25852">
    <property type="entry name" value="DUF6242_C"/>
    <property type="match status" value="1"/>
</dbReference>
<comment type="caution">
    <text evidence="2">The sequence shown here is derived from an EMBL/GenBank/DDBJ whole genome shotgun (WGS) entry which is preliminary data.</text>
</comment>
<proteinExistence type="predicted"/>
<dbReference type="GO" id="GO:0010411">
    <property type="term" value="P:xyloglucan metabolic process"/>
    <property type="evidence" value="ECO:0007669"/>
    <property type="project" value="TreeGrafter"/>
</dbReference>
<dbReference type="PANTHER" id="PTHR43739">
    <property type="entry name" value="XYLOGLUCANASE (EUROFUNG)"/>
    <property type="match status" value="1"/>
</dbReference>
<dbReference type="EMBL" id="PGEZ01000002">
    <property type="protein sequence ID" value="PJJ54087.1"/>
    <property type="molecule type" value="Genomic_DNA"/>
</dbReference>
<reference evidence="2 3" key="1">
    <citation type="submission" date="2017-11" db="EMBL/GenBank/DDBJ databases">
        <title>Genomic Encyclopedia of Archaeal and Bacterial Type Strains, Phase II (KMG-II): From Individual Species to Whole Genera.</title>
        <authorList>
            <person name="Goeker M."/>
        </authorList>
    </citation>
    <scope>NUCLEOTIDE SEQUENCE [LARGE SCALE GENOMIC DNA]</scope>
    <source>
        <strain evidence="2 3">DSM 27763</strain>
    </source>
</reference>
<dbReference type="AlphaFoldDB" id="A0A2M9B840"/>
<evidence type="ECO:0000313" key="2">
    <source>
        <dbReference type="EMBL" id="PJJ54087.1"/>
    </source>
</evidence>
<dbReference type="CDD" id="cd15482">
    <property type="entry name" value="Sialidase_non-viral"/>
    <property type="match status" value="1"/>
</dbReference>
<name>A0A2M9B840_9ACTN</name>
<dbReference type="InterPro" id="IPR058667">
    <property type="entry name" value="DUF6242_C"/>
</dbReference>
<dbReference type="InterPro" id="IPR052025">
    <property type="entry name" value="Xyloglucanase_GH74"/>
</dbReference>
<dbReference type="Gene3D" id="2.130.10.10">
    <property type="entry name" value="YVTN repeat-like/Quinoprotein amine dehydrogenase"/>
    <property type="match status" value="1"/>
</dbReference>
<sequence>MSSGAAPGLMRTRLFDGWSWGTAMETMLLIGTRKGMWIGRSPDRREWTLTGPHFPMTAVYAACIDTREPGPRLLAGTMNEHFGPQVSWSDDLGETWSSTPEGGIRFPEDTETALEQVWQLTPGTEPGVVWAGTQPSALFRSDDRGETYEIVRALWDHPHRPEWGAGYGGQAIHTIVPDPKDPDAMLVAMSTGGVYRTADAGASWAPSNKGIKAYFFPDPWPEFGQCVHKVAAHPDKPERFYAQNHHGVYRSDDGGDTWTSIADGLPSDFGFPIVVHPSNPDTVYVFPLVADSDRMPPDAKARVWRSDDAGETWRELSDGLPEPFYAAVMRDAFRADDGPAHGLPAGLYLGARDGTVYASADEGATWSQVASHLPDVMSVRAAVLP</sequence>